<evidence type="ECO:0000256" key="10">
    <source>
        <dbReference type="ARBA" id="ARBA00048975"/>
    </source>
</evidence>
<dbReference type="Pfam" id="PF02684">
    <property type="entry name" value="LpxB"/>
    <property type="match status" value="1"/>
</dbReference>
<dbReference type="NCBIfam" id="TIGR00215">
    <property type="entry name" value="lpxB"/>
    <property type="match status" value="1"/>
</dbReference>
<proteinExistence type="inferred from homology"/>
<dbReference type="PANTHER" id="PTHR30372">
    <property type="entry name" value="LIPID-A-DISACCHARIDE SYNTHASE"/>
    <property type="match status" value="1"/>
</dbReference>
<evidence type="ECO:0000256" key="6">
    <source>
        <dbReference type="ARBA" id="ARBA00022556"/>
    </source>
</evidence>
<evidence type="ECO:0000256" key="3">
    <source>
        <dbReference type="ARBA" id="ARBA00012687"/>
    </source>
</evidence>
<keyword evidence="7" id="KW-0328">Glycosyltransferase</keyword>
<accession>A0ABQ1XHI8</accession>
<keyword evidence="9" id="KW-0443">Lipid metabolism</keyword>
<comment type="similarity">
    <text evidence="2">Belongs to the LpxB family.</text>
</comment>
<dbReference type="RefSeq" id="WP_217979888.1">
    <property type="nucleotide sequence ID" value="NZ_BMFS01000002.1"/>
</dbReference>
<reference evidence="13" key="1">
    <citation type="journal article" date="2019" name="Int. J. Syst. Evol. Microbiol.">
        <title>The Global Catalogue of Microorganisms (GCM) 10K type strain sequencing project: providing services to taxonomists for standard genome sequencing and annotation.</title>
        <authorList>
            <consortium name="The Broad Institute Genomics Platform"/>
            <consortium name="The Broad Institute Genome Sequencing Center for Infectious Disease"/>
            <person name="Wu L."/>
            <person name="Ma J."/>
        </authorList>
    </citation>
    <scope>NUCLEOTIDE SEQUENCE [LARGE SCALE GENOMIC DNA]</scope>
    <source>
        <strain evidence="13">CGMCC 1.12766</strain>
    </source>
</reference>
<keyword evidence="13" id="KW-1185">Reference proteome</keyword>
<comment type="function">
    <text evidence="1">Condensation of UDP-2,3-diacylglucosamine and 2,3-diacylglucosamine-1-phosphate to form lipid A disaccharide, a precursor of lipid A, a phosphorylated glycolipid that anchors the lipopolysaccharide to the outer membrane of the cell.</text>
</comment>
<sequence length="406" mass="43547">MAFSLSAFLRTAERAELMALQNRPLRVFIVAAEPSGDMVGAELVRALRASGSPVEIAGVGREAMAAEGVTSDIDLSALSVLGLFDGLRVWRLVHERAEACARAAAAFDADQVVLIDSWGFMLRVAWKARKVCPRARIVKYIGPQAFATRPGRAKALARAVDNLLAIHPFDPEYFEPYGLPTIVVGNPALERDLTGDGEAFRGRHGISPDARLMLVLFGSRKAEVERLFDDFADTAEWLARDRPDLRLVTVVAPSVTEAVSSRLASRSALSGMIVTGPEERLDAFAAADAALACSGTVTLELSRMGVPSVVGYRLGPVAWTIAWNFMLKAPFVSLVNIAAGEELLPERLQTRAVPEYLVPEMARLLDDAEHRKTVSGALVATTGLMAGQGEGASVNAARALFDLGPL</sequence>
<keyword evidence="6" id="KW-0441">Lipid A biosynthesis</keyword>
<comment type="caution">
    <text evidence="12">The sequence shown here is derived from an EMBL/GenBank/DDBJ whole genome shotgun (WGS) entry which is preliminary data.</text>
</comment>
<organism evidence="12 13">
    <name type="scientific">Glycocaulis albus</name>
    <dbReference type="NCBI Taxonomy" id="1382801"/>
    <lineage>
        <taxon>Bacteria</taxon>
        <taxon>Pseudomonadati</taxon>
        <taxon>Pseudomonadota</taxon>
        <taxon>Alphaproteobacteria</taxon>
        <taxon>Maricaulales</taxon>
        <taxon>Maricaulaceae</taxon>
        <taxon>Glycocaulis</taxon>
    </lineage>
</organism>
<evidence type="ECO:0000256" key="1">
    <source>
        <dbReference type="ARBA" id="ARBA00002056"/>
    </source>
</evidence>
<evidence type="ECO:0000256" key="5">
    <source>
        <dbReference type="ARBA" id="ARBA00022516"/>
    </source>
</evidence>
<protein>
    <recommendedName>
        <fullName evidence="4 11">Lipid-A-disaccharide synthase</fullName>
        <ecNumber evidence="3 11">2.4.1.182</ecNumber>
    </recommendedName>
</protein>
<dbReference type="EMBL" id="BMFS01000002">
    <property type="protein sequence ID" value="GGG93669.1"/>
    <property type="molecule type" value="Genomic_DNA"/>
</dbReference>
<keyword evidence="5" id="KW-0444">Lipid biosynthesis</keyword>
<keyword evidence="8" id="KW-0808">Transferase</keyword>
<dbReference type="Proteomes" id="UP000648722">
    <property type="component" value="Unassembled WGS sequence"/>
</dbReference>
<dbReference type="PANTHER" id="PTHR30372:SF4">
    <property type="entry name" value="LIPID-A-DISACCHARIDE SYNTHASE, MITOCHONDRIAL-RELATED"/>
    <property type="match status" value="1"/>
</dbReference>
<evidence type="ECO:0000256" key="8">
    <source>
        <dbReference type="ARBA" id="ARBA00022679"/>
    </source>
</evidence>
<dbReference type="EC" id="2.4.1.182" evidence="3 11"/>
<evidence type="ECO:0000256" key="7">
    <source>
        <dbReference type="ARBA" id="ARBA00022676"/>
    </source>
</evidence>
<evidence type="ECO:0000313" key="12">
    <source>
        <dbReference type="EMBL" id="GGG93669.1"/>
    </source>
</evidence>
<evidence type="ECO:0000256" key="9">
    <source>
        <dbReference type="ARBA" id="ARBA00023098"/>
    </source>
</evidence>
<gene>
    <name evidence="12" type="primary">lpxB</name>
    <name evidence="12" type="ORF">GCM10007420_06460</name>
</gene>
<dbReference type="InterPro" id="IPR003835">
    <property type="entry name" value="Glyco_trans_19"/>
</dbReference>
<evidence type="ECO:0000256" key="11">
    <source>
        <dbReference type="NCBIfam" id="TIGR00215"/>
    </source>
</evidence>
<evidence type="ECO:0000256" key="2">
    <source>
        <dbReference type="ARBA" id="ARBA00007868"/>
    </source>
</evidence>
<name>A0ABQ1XHI8_9PROT</name>
<evidence type="ECO:0000256" key="4">
    <source>
        <dbReference type="ARBA" id="ARBA00020902"/>
    </source>
</evidence>
<dbReference type="SUPFAM" id="SSF53756">
    <property type="entry name" value="UDP-Glycosyltransferase/glycogen phosphorylase"/>
    <property type="match status" value="1"/>
</dbReference>
<comment type="catalytic activity">
    <reaction evidence="10">
        <text>a lipid X + a UDP-2-N,3-O-bis[(3R)-3-hydroxyacyl]-alpha-D-glucosamine = a lipid A disaccharide + UDP + H(+)</text>
        <dbReference type="Rhea" id="RHEA:67828"/>
        <dbReference type="ChEBI" id="CHEBI:15378"/>
        <dbReference type="ChEBI" id="CHEBI:58223"/>
        <dbReference type="ChEBI" id="CHEBI:137748"/>
        <dbReference type="ChEBI" id="CHEBI:176338"/>
        <dbReference type="ChEBI" id="CHEBI:176343"/>
        <dbReference type="EC" id="2.4.1.182"/>
    </reaction>
</comment>
<evidence type="ECO:0000313" key="13">
    <source>
        <dbReference type="Proteomes" id="UP000648722"/>
    </source>
</evidence>